<comment type="caution">
    <text evidence="2">The sequence shown here is derived from an EMBL/GenBank/DDBJ whole genome shotgun (WGS) entry which is preliminary data.</text>
</comment>
<feature type="region of interest" description="Disordered" evidence="1">
    <location>
        <begin position="1"/>
        <end position="126"/>
    </location>
</feature>
<feature type="region of interest" description="Disordered" evidence="1">
    <location>
        <begin position="158"/>
        <end position="240"/>
    </location>
</feature>
<organism evidence="2 3">
    <name type="scientific">Marasmius crinis-equi</name>
    <dbReference type="NCBI Taxonomy" id="585013"/>
    <lineage>
        <taxon>Eukaryota</taxon>
        <taxon>Fungi</taxon>
        <taxon>Dikarya</taxon>
        <taxon>Basidiomycota</taxon>
        <taxon>Agaricomycotina</taxon>
        <taxon>Agaricomycetes</taxon>
        <taxon>Agaricomycetidae</taxon>
        <taxon>Agaricales</taxon>
        <taxon>Marasmiineae</taxon>
        <taxon>Marasmiaceae</taxon>
        <taxon>Marasmius</taxon>
    </lineage>
</organism>
<accession>A0ABR3FNR0</accession>
<feature type="region of interest" description="Disordered" evidence="1">
    <location>
        <begin position="399"/>
        <end position="571"/>
    </location>
</feature>
<dbReference type="EMBL" id="JBAHYK010000182">
    <property type="protein sequence ID" value="KAL0577043.1"/>
    <property type="molecule type" value="Genomic_DNA"/>
</dbReference>
<feature type="compositionally biased region" description="Basic and acidic residues" evidence="1">
    <location>
        <begin position="456"/>
        <end position="467"/>
    </location>
</feature>
<dbReference type="Proteomes" id="UP001465976">
    <property type="component" value="Unassembled WGS sequence"/>
</dbReference>
<evidence type="ECO:0000256" key="1">
    <source>
        <dbReference type="SAM" id="MobiDB-lite"/>
    </source>
</evidence>
<feature type="compositionally biased region" description="Polar residues" evidence="1">
    <location>
        <begin position="503"/>
        <end position="522"/>
    </location>
</feature>
<sequence length="888" mass="95440">MSNITPSARKQAAAVPTRKKTGSVASKKTPVPGLLPSPALDPATKATATKATAPTESELRNVAARQAPKRPATPVARIVTPPKISPKKRKADRNSEGDPSVGDLDSLTLNTPTRRSPRKPVPTEKALYNIDQAMAELPQTPPGLQPSNLLRAVKRRVAEADANDAACASDTGTTISWSPSPKPKARPRPRPIVSRPRAMPRSKWPSPPPERAPVVQSAKGKNKAIVLSSDEEEDQDVDRDYRIRDLTPFEDSELPTLDELASAFGDPSVPSSTLFDDIAAESGGEDAELDDASAERLEEDQYDLDDSFIDDSGATEEDDTAVRQEVHGLDLDVEDEDIIEDDDVEFVEDPVEDNNGAEGWFEPNEQSPLASVTPDLDPEDEDNMFVDEDIDDTIRATANMNDDCDDDDDIFAFDNDPVPDAQTEPTADEAEEYLSDFPPVTSKPGRSFRSPPKKISAREAKLAKERQGQQALSFAAASPSPQRPSNQRVLTKGARDPVRVPTPTASTTNNRQAPPSSPSFAKTATRDKDESSTLPAVPSKKARSSGGVRPERHSTASAAARASSSSTSIAGTAGTSAVQSAAAPLDDPNSALDVSLQSSKLRPLYANLPAKARVSRGMVYGFKGAHVPVALPYDGDYAVGLCTDIHAKKRLAKALQFDAYNRIMSLNRNGNVPVINIRFECAHVVYAGRSLPAVYVNTGFIWSSDLQGVRGSTKNVYVRSICQEWELLQGSLAKIISAQEFQAHVDVQNGAMMFASKKVPEENSNQGRTDPGKGVGRTLPPVASGGNNTSNTGLPACALKKHLRFDETIPVFDGRSSSRNGKAGFLFAPEDWQDLDSLPRFPDGEELPEDALVTVGFTVSSFGPLSGMTFKGVNLHVLFIIVLDLPAA</sequence>
<evidence type="ECO:0000313" key="3">
    <source>
        <dbReference type="Proteomes" id="UP001465976"/>
    </source>
</evidence>
<proteinExistence type="predicted"/>
<feature type="region of interest" description="Disordered" evidence="1">
    <location>
        <begin position="262"/>
        <end position="325"/>
    </location>
</feature>
<evidence type="ECO:0000313" key="2">
    <source>
        <dbReference type="EMBL" id="KAL0577043.1"/>
    </source>
</evidence>
<keyword evidence="3" id="KW-1185">Reference proteome</keyword>
<feature type="region of interest" description="Disordered" evidence="1">
    <location>
        <begin position="350"/>
        <end position="383"/>
    </location>
</feature>
<feature type="compositionally biased region" description="Low complexity" evidence="1">
    <location>
        <begin position="555"/>
        <end position="571"/>
    </location>
</feature>
<name>A0ABR3FNR0_9AGAR</name>
<feature type="compositionally biased region" description="Low complexity" evidence="1">
    <location>
        <begin position="42"/>
        <end position="55"/>
    </location>
</feature>
<feature type="compositionally biased region" description="Polar residues" evidence="1">
    <location>
        <begin position="479"/>
        <end position="489"/>
    </location>
</feature>
<feature type="compositionally biased region" description="Acidic residues" evidence="1">
    <location>
        <begin position="402"/>
        <end position="411"/>
    </location>
</feature>
<reference evidence="2 3" key="1">
    <citation type="submission" date="2024-02" db="EMBL/GenBank/DDBJ databases">
        <title>A draft genome for the cacao thread blight pathogen Marasmius crinis-equi.</title>
        <authorList>
            <person name="Cohen S.P."/>
            <person name="Baruah I.K."/>
            <person name="Amoako-Attah I."/>
            <person name="Bukari Y."/>
            <person name="Meinhardt L.W."/>
            <person name="Bailey B.A."/>
        </authorList>
    </citation>
    <scope>NUCLEOTIDE SEQUENCE [LARGE SCALE GENOMIC DNA]</scope>
    <source>
        <strain evidence="2 3">GH-76</strain>
    </source>
</reference>
<feature type="compositionally biased region" description="Acidic residues" evidence="1">
    <location>
        <begin position="283"/>
        <end position="319"/>
    </location>
</feature>
<gene>
    <name evidence="2" type="ORF">V5O48_004947</name>
</gene>
<protein>
    <submittedName>
        <fullName evidence="2">Uncharacterized protein</fullName>
    </submittedName>
</protein>